<sequence length="53" mass="6574">MDNKADTPVPRRRERRPRFMDWREEVAADKERRAEAGRRRDLAMLRRRRLNLP</sequence>
<dbReference type="RefSeq" id="WP_176955545.1">
    <property type="nucleotide sequence ID" value="NZ_FNCN01000018.1"/>
</dbReference>
<evidence type="ECO:0000313" key="2">
    <source>
        <dbReference type="Proteomes" id="UP000198923"/>
    </source>
</evidence>
<accession>A0A1G8DKZ7</accession>
<dbReference type="EMBL" id="FNCN01000018">
    <property type="protein sequence ID" value="SDH58060.1"/>
    <property type="molecule type" value="Genomic_DNA"/>
</dbReference>
<keyword evidence="2" id="KW-1185">Reference proteome</keyword>
<organism evidence="1 2">
    <name type="scientific">Sinosporangium album</name>
    <dbReference type="NCBI Taxonomy" id="504805"/>
    <lineage>
        <taxon>Bacteria</taxon>
        <taxon>Bacillati</taxon>
        <taxon>Actinomycetota</taxon>
        <taxon>Actinomycetes</taxon>
        <taxon>Streptosporangiales</taxon>
        <taxon>Streptosporangiaceae</taxon>
        <taxon>Sinosporangium</taxon>
    </lineage>
</organism>
<reference evidence="1 2" key="1">
    <citation type="submission" date="2016-10" db="EMBL/GenBank/DDBJ databases">
        <authorList>
            <person name="de Groot N.N."/>
        </authorList>
    </citation>
    <scope>NUCLEOTIDE SEQUENCE [LARGE SCALE GENOMIC DNA]</scope>
    <source>
        <strain evidence="1 2">CPCC 201354</strain>
    </source>
</reference>
<protein>
    <submittedName>
        <fullName evidence="1">Uncharacterized protein</fullName>
    </submittedName>
</protein>
<proteinExistence type="predicted"/>
<dbReference type="AlphaFoldDB" id="A0A1G8DKZ7"/>
<dbReference type="Proteomes" id="UP000198923">
    <property type="component" value="Unassembled WGS sequence"/>
</dbReference>
<name>A0A1G8DKZ7_9ACTN</name>
<gene>
    <name evidence="1" type="ORF">SAMN05421505_11883</name>
</gene>
<evidence type="ECO:0000313" key="1">
    <source>
        <dbReference type="EMBL" id="SDH58060.1"/>
    </source>
</evidence>